<keyword evidence="3" id="KW-1185">Reference proteome</keyword>
<organism evidence="2 3">
    <name type="scientific">Deinococcus hohokamensis</name>
    <dbReference type="NCBI Taxonomy" id="309883"/>
    <lineage>
        <taxon>Bacteria</taxon>
        <taxon>Thermotogati</taxon>
        <taxon>Deinococcota</taxon>
        <taxon>Deinococci</taxon>
        <taxon>Deinococcales</taxon>
        <taxon>Deinococcaceae</taxon>
        <taxon>Deinococcus</taxon>
    </lineage>
</organism>
<dbReference type="RefSeq" id="WP_380063173.1">
    <property type="nucleotide sequence ID" value="NZ_JBHSEI010000015.1"/>
</dbReference>
<name>A0ABV9IDY0_9DEIO</name>
<dbReference type="Pfam" id="PF18899">
    <property type="entry name" value="DUF5655"/>
    <property type="match status" value="1"/>
</dbReference>
<dbReference type="Pfam" id="PF14117">
    <property type="entry name" value="DUF4287"/>
    <property type="match status" value="1"/>
</dbReference>
<protein>
    <submittedName>
        <fullName evidence="2">DUF4287 domain-containing protein</fullName>
    </submittedName>
</protein>
<accession>A0ABV9IDY0</accession>
<gene>
    <name evidence="2" type="ORF">ACFO0D_17810</name>
</gene>
<dbReference type="EMBL" id="JBHSEI010000015">
    <property type="protein sequence ID" value="MFC4640188.1"/>
    <property type="molecule type" value="Genomic_DNA"/>
</dbReference>
<feature type="domain" description="DUF5655" evidence="1">
    <location>
        <begin position="73"/>
        <end position="179"/>
    </location>
</feature>
<comment type="caution">
    <text evidence="2">The sequence shown here is derived from an EMBL/GenBank/DDBJ whole genome shotgun (WGS) entry which is preliminary data.</text>
</comment>
<dbReference type="Proteomes" id="UP001595952">
    <property type="component" value="Unassembled WGS sequence"/>
</dbReference>
<dbReference type="InterPro" id="IPR043714">
    <property type="entry name" value="DUF5655"/>
</dbReference>
<evidence type="ECO:0000313" key="2">
    <source>
        <dbReference type="EMBL" id="MFC4640188.1"/>
    </source>
</evidence>
<reference evidence="3" key="1">
    <citation type="journal article" date="2019" name="Int. J. Syst. Evol. Microbiol.">
        <title>The Global Catalogue of Microorganisms (GCM) 10K type strain sequencing project: providing services to taxonomists for standard genome sequencing and annotation.</title>
        <authorList>
            <consortium name="The Broad Institute Genomics Platform"/>
            <consortium name="The Broad Institute Genome Sequencing Center for Infectious Disease"/>
            <person name="Wu L."/>
            <person name="Ma J."/>
        </authorList>
    </citation>
    <scope>NUCLEOTIDE SEQUENCE [LARGE SCALE GENOMIC DNA]</scope>
    <source>
        <strain evidence="3">CCUG 55995</strain>
    </source>
</reference>
<evidence type="ECO:0000259" key="1">
    <source>
        <dbReference type="Pfam" id="PF18899"/>
    </source>
</evidence>
<dbReference type="InterPro" id="IPR025629">
    <property type="entry name" value="DUF4287"/>
</dbReference>
<evidence type="ECO:0000313" key="3">
    <source>
        <dbReference type="Proteomes" id="UP001595952"/>
    </source>
</evidence>
<proteinExistence type="predicted"/>
<sequence length="181" mass="19749">MSFQVYLDAVHARTGKTVDDFRSLAEDKGLGQHGQIVSWLKQDFGLGHGHAAAVAAALLKADHFSRPKDEKVAALFRGKKSGWKVVYEALVEHAHAFGEDVESMPTDSSVSLTRRGKKFAIVQPGVARLDLGFKRPDVAATGRFEAAGTWNSMVTHRLKITDPAQVDAEVLGWLQAAYQHA</sequence>